<accession>A0A2K2DQK9</accession>
<keyword evidence="3" id="KW-1185">Reference proteome</keyword>
<evidence type="ECO:0000313" key="1">
    <source>
        <dbReference type="EMBL" id="PNT76563.1"/>
    </source>
</evidence>
<reference evidence="2" key="3">
    <citation type="submission" date="2018-08" db="UniProtKB">
        <authorList>
            <consortium name="EnsemblPlants"/>
        </authorList>
    </citation>
    <scope>IDENTIFICATION</scope>
    <source>
        <strain evidence="2">cv. Bd21</strain>
    </source>
</reference>
<dbReference type="InParanoid" id="A0A2K2DQK9"/>
<dbReference type="PANTHER" id="PTHR33085:SF100">
    <property type="entry name" value="F-BOX ASSOCIATED DOMAIN-CONTAINING PROTEIN"/>
    <property type="match status" value="1"/>
</dbReference>
<gene>
    <name evidence="1" type="ORF">BRADI_1g49603v3</name>
</gene>
<dbReference type="OrthoDB" id="633562at2759"/>
<dbReference type="Gramene" id="PNT76563">
    <property type="protein sequence ID" value="PNT76563"/>
    <property type="gene ID" value="BRADI_1g49603v3"/>
</dbReference>
<dbReference type="EMBL" id="CM000880">
    <property type="protein sequence ID" value="PNT76563.1"/>
    <property type="molecule type" value="Genomic_DNA"/>
</dbReference>
<evidence type="ECO:0008006" key="4">
    <source>
        <dbReference type="Google" id="ProtNLM"/>
    </source>
</evidence>
<dbReference type="EnsemblPlants" id="PNT76563">
    <property type="protein sequence ID" value="PNT76563"/>
    <property type="gene ID" value="BRADI_1g49603v3"/>
</dbReference>
<reference evidence="1 2" key="1">
    <citation type="journal article" date="2010" name="Nature">
        <title>Genome sequencing and analysis of the model grass Brachypodium distachyon.</title>
        <authorList>
            <consortium name="International Brachypodium Initiative"/>
        </authorList>
    </citation>
    <scope>NUCLEOTIDE SEQUENCE [LARGE SCALE GENOMIC DNA]</scope>
    <source>
        <strain evidence="1 2">Bd21</strain>
    </source>
</reference>
<dbReference type="PANTHER" id="PTHR33085">
    <property type="entry name" value="OS12G0113100 PROTEIN-RELATED"/>
    <property type="match status" value="1"/>
</dbReference>
<evidence type="ECO:0000313" key="2">
    <source>
        <dbReference type="EnsemblPlants" id="PNT76563"/>
    </source>
</evidence>
<reference evidence="1" key="2">
    <citation type="submission" date="2017-06" db="EMBL/GenBank/DDBJ databases">
        <title>WGS assembly of Brachypodium distachyon.</title>
        <authorList>
            <consortium name="The International Brachypodium Initiative"/>
            <person name="Lucas S."/>
            <person name="Harmon-Smith M."/>
            <person name="Lail K."/>
            <person name="Tice H."/>
            <person name="Grimwood J."/>
            <person name="Bruce D."/>
            <person name="Barry K."/>
            <person name="Shu S."/>
            <person name="Lindquist E."/>
            <person name="Wang M."/>
            <person name="Pitluck S."/>
            <person name="Vogel J.P."/>
            <person name="Garvin D.F."/>
            <person name="Mockler T.C."/>
            <person name="Schmutz J."/>
            <person name="Rokhsar D."/>
            <person name="Bevan M.W."/>
        </authorList>
    </citation>
    <scope>NUCLEOTIDE SEQUENCE</scope>
    <source>
        <strain evidence="1">Bd21</strain>
    </source>
</reference>
<dbReference type="Proteomes" id="UP000008810">
    <property type="component" value="Chromosome 1"/>
</dbReference>
<dbReference type="AlphaFoldDB" id="A0A2K2DQK9"/>
<name>A0A2K2DQK9_BRADI</name>
<dbReference type="Pfam" id="PF07893">
    <property type="entry name" value="DUF1668"/>
    <property type="match status" value="1"/>
</dbReference>
<dbReference type="InterPro" id="IPR012871">
    <property type="entry name" value="DUF1668_ORYSA"/>
</dbReference>
<evidence type="ECO:0000313" key="3">
    <source>
        <dbReference type="Proteomes" id="UP000008810"/>
    </source>
</evidence>
<organism evidence="1">
    <name type="scientific">Brachypodium distachyon</name>
    <name type="common">Purple false brome</name>
    <name type="synonym">Trachynia distachya</name>
    <dbReference type="NCBI Taxonomy" id="15368"/>
    <lineage>
        <taxon>Eukaryota</taxon>
        <taxon>Viridiplantae</taxon>
        <taxon>Streptophyta</taxon>
        <taxon>Embryophyta</taxon>
        <taxon>Tracheophyta</taxon>
        <taxon>Spermatophyta</taxon>
        <taxon>Magnoliopsida</taxon>
        <taxon>Liliopsida</taxon>
        <taxon>Poales</taxon>
        <taxon>Poaceae</taxon>
        <taxon>BOP clade</taxon>
        <taxon>Pooideae</taxon>
        <taxon>Stipodae</taxon>
        <taxon>Brachypodieae</taxon>
        <taxon>Brachypodium</taxon>
    </lineage>
</organism>
<protein>
    <recommendedName>
        <fullName evidence="4">F-box associated domain-containing protein</fullName>
    </recommendedName>
</protein>
<sequence length="334" mass="37374">MSLPRLNRQSLHLVLGAGQAKAAETKPEDGSFLGGRIGSLPEPRIYFSPVRSPFAVIPSSDRWKDTFSLLGKSKVLCSDASGSVAMYNTESHSLMSLPELNSPKGRRYIAVSIPHVDSAMFGDKIFGDHTNSLYMMNMVPGEACSFEVLAYYPKSHWCWRPLPAPPFLSDPNYRPPDSITFAFEATYSFDTVDQQWNMAGDWLLPFRSKLEYDNELKMWFGISTRRPYELCAIDLSTVFFLGSCDKLPTVQHVGLDVDPPQNWVLIDVALVNLGSGRFCIAKFFDVIDDQDGYESHVVVFTGVEVVPSHKDEGVLSMVNHKSECLVTNEIERVL</sequence>
<proteinExistence type="predicted"/>